<evidence type="ECO:0000313" key="3">
    <source>
        <dbReference type="Proteomes" id="UP000001947"/>
    </source>
</evidence>
<reference evidence="2 3" key="1">
    <citation type="journal article" date="2008" name="PLoS Genet.">
        <title>Complete genome sequence of the complex carbohydrate-degrading marine bacterium, Saccharophagus degradans strain 2-40 T.</title>
        <authorList>
            <person name="Weiner R.M."/>
            <person name="Taylor L.E.II."/>
            <person name="Henrissat B."/>
            <person name="Hauser L."/>
            <person name="Land M."/>
            <person name="Coutinho P.M."/>
            <person name="Rancurel C."/>
            <person name="Saunders E.H."/>
            <person name="Longmire A.G."/>
            <person name="Zhang H."/>
            <person name="Bayer E.A."/>
            <person name="Gilbert H.J."/>
            <person name="Larimer F."/>
            <person name="Zhulin I.B."/>
            <person name="Ekborg N.A."/>
            <person name="Lamed R."/>
            <person name="Richardson P.M."/>
            <person name="Borovok I."/>
            <person name="Hutcheson S."/>
        </authorList>
    </citation>
    <scope>NUCLEOTIDE SEQUENCE [LARGE SCALE GENOMIC DNA]</scope>
    <source>
        <strain evidence="3">2-40 / ATCC 43961 / DSM 17024</strain>
    </source>
</reference>
<feature type="region of interest" description="Disordered" evidence="1">
    <location>
        <begin position="1"/>
        <end position="21"/>
    </location>
</feature>
<evidence type="ECO:0000313" key="2">
    <source>
        <dbReference type="EMBL" id="ABD80715.1"/>
    </source>
</evidence>
<dbReference type="EMBL" id="CP000282">
    <property type="protein sequence ID" value="ABD80715.1"/>
    <property type="molecule type" value="Genomic_DNA"/>
</dbReference>
<dbReference type="AlphaFoldDB" id="Q21KR4"/>
<dbReference type="eggNOG" id="ENOG5033CNS">
    <property type="taxonomic scope" value="Bacteria"/>
</dbReference>
<keyword evidence="3" id="KW-1185">Reference proteome</keyword>
<gene>
    <name evidence="2" type="ordered locus">Sde_1453</name>
</gene>
<dbReference type="Proteomes" id="UP000001947">
    <property type="component" value="Chromosome"/>
</dbReference>
<dbReference type="KEGG" id="sde:Sde_1453"/>
<accession>Q21KR4</accession>
<protein>
    <submittedName>
        <fullName evidence="2">Uncharacterized protein</fullName>
    </submittedName>
</protein>
<name>Q21KR4_SACD2</name>
<proteinExistence type="predicted"/>
<dbReference type="STRING" id="203122.Sde_1453"/>
<sequence length="97" mass="11078">MAPMTDNTPLSPNESKPKQSLIKRKLGGLKRKIDTRIREKAIARATTRIYLHGKRPEEYDADLLEVIVKEEEDKLKSELKDKSIIMLLAALGLSFWS</sequence>
<feature type="compositionally biased region" description="Polar residues" evidence="1">
    <location>
        <begin position="1"/>
        <end position="14"/>
    </location>
</feature>
<dbReference type="HOGENOM" id="CLU_2344947_0_0_6"/>
<evidence type="ECO:0000256" key="1">
    <source>
        <dbReference type="SAM" id="MobiDB-lite"/>
    </source>
</evidence>
<organism evidence="2 3">
    <name type="scientific">Saccharophagus degradans (strain 2-40 / ATCC 43961 / DSM 17024)</name>
    <dbReference type="NCBI Taxonomy" id="203122"/>
    <lineage>
        <taxon>Bacteria</taxon>
        <taxon>Pseudomonadati</taxon>
        <taxon>Pseudomonadota</taxon>
        <taxon>Gammaproteobacteria</taxon>
        <taxon>Cellvibrionales</taxon>
        <taxon>Cellvibrionaceae</taxon>
        <taxon>Saccharophagus</taxon>
    </lineage>
</organism>